<accession>A0A9P5WXU3</accession>
<protein>
    <submittedName>
        <fullName evidence="1">Uncharacterized protein</fullName>
    </submittedName>
</protein>
<name>A0A9P5WXU3_9AGAR</name>
<organism evidence="1 2">
    <name type="scientific">Macrolepiota fuliginosa MF-IS2</name>
    <dbReference type="NCBI Taxonomy" id="1400762"/>
    <lineage>
        <taxon>Eukaryota</taxon>
        <taxon>Fungi</taxon>
        <taxon>Dikarya</taxon>
        <taxon>Basidiomycota</taxon>
        <taxon>Agaricomycotina</taxon>
        <taxon>Agaricomycetes</taxon>
        <taxon>Agaricomycetidae</taxon>
        <taxon>Agaricales</taxon>
        <taxon>Agaricineae</taxon>
        <taxon>Agaricaceae</taxon>
        <taxon>Macrolepiota</taxon>
    </lineage>
</organism>
<feature type="non-terminal residue" evidence="1">
    <location>
        <position position="50"/>
    </location>
</feature>
<reference evidence="1" key="1">
    <citation type="submission" date="2020-11" db="EMBL/GenBank/DDBJ databases">
        <authorList>
            <consortium name="DOE Joint Genome Institute"/>
            <person name="Ahrendt S."/>
            <person name="Riley R."/>
            <person name="Andreopoulos W."/>
            <person name="Labutti K."/>
            <person name="Pangilinan J."/>
            <person name="Ruiz-Duenas F.J."/>
            <person name="Barrasa J.M."/>
            <person name="Sanchez-Garcia M."/>
            <person name="Camarero S."/>
            <person name="Miyauchi S."/>
            <person name="Serrano A."/>
            <person name="Linde D."/>
            <person name="Babiker R."/>
            <person name="Drula E."/>
            <person name="Ayuso-Fernandez I."/>
            <person name="Pacheco R."/>
            <person name="Padilla G."/>
            <person name="Ferreira P."/>
            <person name="Barriuso J."/>
            <person name="Kellner H."/>
            <person name="Castanera R."/>
            <person name="Alfaro M."/>
            <person name="Ramirez L."/>
            <person name="Pisabarro A.G."/>
            <person name="Kuo A."/>
            <person name="Tritt A."/>
            <person name="Lipzen A."/>
            <person name="He G."/>
            <person name="Yan M."/>
            <person name="Ng V."/>
            <person name="Cullen D."/>
            <person name="Martin F."/>
            <person name="Rosso M.-N."/>
            <person name="Henrissat B."/>
            <person name="Hibbett D."/>
            <person name="Martinez A.T."/>
            <person name="Grigoriev I.V."/>
        </authorList>
    </citation>
    <scope>NUCLEOTIDE SEQUENCE</scope>
    <source>
        <strain evidence="1">MF-IS2</strain>
    </source>
</reference>
<dbReference type="AlphaFoldDB" id="A0A9P5WXU3"/>
<evidence type="ECO:0000313" key="2">
    <source>
        <dbReference type="Proteomes" id="UP000807342"/>
    </source>
</evidence>
<gene>
    <name evidence="1" type="ORF">P691DRAFT_611863</name>
</gene>
<dbReference type="EMBL" id="MU153474">
    <property type="protein sequence ID" value="KAF9439760.1"/>
    <property type="molecule type" value="Genomic_DNA"/>
</dbReference>
<sequence>TLIDLGVSNHCFVDQHCFSEYIPFIPPFSGWVADKDSMFVIAGKGTVECM</sequence>
<proteinExistence type="predicted"/>
<evidence type="ECO:0000313" key="1">
    <source>
        <dbReference type="EMBL" id="KAF9439760.1"/>
    </source>
</evidence>
<comment type="caution">
    <text evidence="1">The sequence shown here is derived from an EMBL/GenBank/DDBJ whole genome shotgun (WGS) entry which is preliminary data.</text>
</comment>
<feature type="non-terminal residue" evidence="1">
    <location>
        <position position="1"/>
    </location>
</feature>
<dbReference type="Proteomes" id="UP000807342">
    <property type="component" value="Unassembled WGS sequence"/>
</dbReference>
<keyword evidence="2" id="KW-1185">Reference proteome</keyword>